<feature type="compositionally biased region" description="Polar residues" evidence="1">
    <location>
        <begin position="26"/>
        <end position="35"/>
    </location>
</feature>
<dbReference type="SUPFAM" id="SSF53167">
    <property type="entry name" value="Purine and uridine phosphorylases"/>
    <property type="match status" value="1"/>
</dbReference>
<dbReference type="Gene3D" id="3.40.50.1580">
    <property type="entry name" value="Nucleoside phosphorylase domain"/>
    <property type="match status" value="1"/>
</dbReference>
<dbReference type="InParanoid" id="A0A2J6SKI3"/>
<organism evidence="3 4">
    <name type="scientific">Hyaloscypha bicolor E</name>
    <dbReference type="NCBI Taxonomy" id="1095630"/>
    <lineage>
        <taxon>Eukaryota</taxon>
        <taxon>Fungi</taxon>
        <taxon>Dikarya</taxon>
        <taxon>Ascomycota</taxon>
        <taxon>Pezizomycotina</taxon>
        <taxon>Leotiomycetes</taxon>
        <taxon>Helotiales</taxon>
        <taxon>Hyaloscyphaceae</taxon>
        <taxon>Hyaloscypha</taxon>
        <taxon>Hyaloscypha bicolor</taxon>
    </lineage>
</organism>
<dbReference type="OrthoDB" id="20872at2759"/>
<protein>
    <submittedName>
        <fullName evidence="3">Purine and uridine phosphorylase</fullName>
    </submittedName>
</protein>
<evidence type="ECO:0000313" key="3">
    <source>
        <dbReference type="EMBL" id="PMD51264.1"/>
    </source>
</evidence>
<gene>
    <name evidence="3" type="ORF">K444DRAFT_647501</name>
</gene>
<dbReference type="GO" id="GO:0003824">
    <property type="term" value="F:catalytic activity"/>
    <property type="evidence" value="ECO:0007669"/>
    <property type="project" value="InterPro"/>
</dbReference>
<sequence length="369" mass="41001">MKRDREDSDDEQLQSSRVRLGGDSGLNDTSDASNLDESDQNRDFTKPSGKKHREKTTFTIAWICALPKEAIPAVLLLDEEYEPLYVPEDDNSYYFGRMDRHKIVIATLPKGSYGEISSAGVAHNIARSFPSIRLCLLVGIGAGIPSEENDIRLGDVVISIPSGNLGGVVQFDFGTEYADRPFQLKGSLNKPPDALAAATSSFEINDQMGKSKIPQLLAQAQKKMVKNPSRYRYPGVEKDHLFPPNYPCKSEGRTCRDCDKNQVDLRRSGYRSCVDPIIHYGIIASGSKLMRNPLLRDELMEKYGAKCIEMEAAGIMNKLPCLVIRGICDYADSHKNDFWQDYAALAASACARELLGFVSPILYKKTSEE</sequence>
<dbReference type="EMBL" id="KZ613912">
    <property type="protein sequence ID" value="PMD51264.1"/>
    <property type="molecule type" value="Genomic_DNA"/>
</dbReference>
<dbReference type="InterPro" id="IPR035994">
    <property type="entry name" value="Nucleoside_phosphorylase_sf"/>
</dbReference>
<dbReference type="RefSeq" id="XP_024728168.1">
    <property type="nucleotide sequence ID" value="XM_024885347.1"/>
</dbReference>
<dbReference type="GO" id="GO:0009116">
    <property type="term" value="P:nucleoside metabolic process"/>
    <property type="evidence" value="ECO:0007669"/>
    <property type="project" value="InterPro"/>
</dbReference>
<dbReference type="Proteomes" id="UP000235371">
    <property type="component" value="Unassembled WGS sequence"/>
</dbReference>
<evidence type="ECO:0000256" key="1">
    <source>
        <dbReference type="SAM" id="MobiDB-lite"/>
    </source>
</evidence>
<evidence type="ECO:0000259" key="2">
    <source>
        <dbReference type="Pfam" id="PF01048"/>
    </source>
</evidence>
<dbReference type="Pfam" id="PF01048">
    <property type="entry name" value="PNP_UDP_1"/>
    <property type="match status" value="1"/>
</dbReference>
<evidence type="ECO:0000313" key="4">
    <source>
        <dbReference type="Proteomes" id="UP000235371"/>
    </source>
</evidence>
<dbReference type="AlphaFoldDB" id="A0A2J6SKI3"/>
<dbReference type="InterPro" id="IPR053137">
    <property type="entry name" value="NLR-like"/>
</dbReference>
<proteinExistence type="predicted"/>
<reference evidence="3 4" key="1">
    <citation type="submission" date="2016-04" db="EMBL/GenBank/DDBJ databases">
        <title>A degradative enzymes factory behind the ericoid mycorrhizal symbiosis.</title>
        <authorList>
            <consortium name="DOE Joint Genome Institute"/>
            <person name="Martino E."/>
            <person name="Morin E."/>
            <person name="Grelet G."/>
            <person name="Kuo A."/>
            <person name="Kohler A."/>
            <person name="Daghino S."/>
            <person name="Barry K."/>
            <person name="Choi C."/>
            <person name="Cichocki N."/>
            <person name="Clum A."/>
            <person name="Copeland A."/>
            <person name="Hainaut M."/>
            <person name="Haridas S."/>
            <person name="Labutti K."/>
            <person name="Lindquist E."/>
            <person name="Lipzen A."/>
            <person name="Khouja H.-R."/>
            <person name="Murat C."/>
            <person name="Ohm R."/>
            <person name="Olson A."/>
            <person name="Spatafora J."/>
            <person name="Veneault-Fourrey C."/>
            <person name="Henrissat B."/>
            <person name="Grigoriev I."/>
            <person name="Martin F."/>
            <person name="Perotto S."/>
        </authorList>
    </citation>
    <scope>NUCLEOTIDE SEQUENCE [LARGE SCALE GENOMIC DNA]</scope>
    <source>
        <strain evidence="3 4">E</strain>
    </source>
</reference>
<dbReference type="GeneID" id="36593424"/>
<name>A0A2J6SKI3_9HELO</name>
<accession>A0A2J6SKI3</accession>
<feature type="region of interest" description="Disordered" evidence="1">
    <location>
        <begin position="1"/>
        <end position="50"/>
    </location>
</feature>
<keyword evidence="4" id="KW-1185">Reference proteome</keyword>
<dbReference type="PANTHER" id="PTHR46082:SF11">
    <property type="entry name" value="AAA+ ATPASE DOMAIN-CONTAINING PROTEIN-RELATED"/>
    <property type="match status" value="1"/>
</dbReference>
<dbReference type="InterPro" id="IPR000845">
    <property type="entry name" value="Nucleoside_phosphorylase_d"/>
</dbReference>
<feature type="domain" description="Nucleoside phosphorylase" evidence="2">
    <location>
        <begin position="59"/>
        <end position="358"/>
    </location>
</feature>
<dbReference type="PANTHER" id="PTHR46082">
    <property type="entry name" value="ATP/GTP-BINDING PROTEIN-RELATED"/>
    <property type="match status" value="1"/>
</dbReference>